<dbReference type="EMBL" id="UYRT01078359">
    <property type="protein sequence ID" value="VDN18368.1"/>
    <property type="molecule type" value="Genomic_DNA"/>
</dbReference>
<name>A0A183DQY2_9BILA</name>
<evidence type="ECO:0000313" key="3">
    <source>
        <dbReference type="Proteomes" id="UP000271098"/>
    </source>
</evidence>
<sequence>MAPVCSPGQPPAGSKDRPLLRDFSRDCSKRGNQSHGVLMDVNCDFFQSEPTACLMASSSVRENEKGLSVAYRKDRRSAVKSEPTACLMANCSVRENEKGLSVTYRKDRRSAVKVISW</sequence>
<reference evidence="4" key="1">
    <citation type="submission" date="2016-06" db="UniProtKB">
        <authorList>
            <consortium name="WormBaseParasite"/>
        </authorList>
    </citation>
    <scope>IDENTIFICATION</scope>
</reference>
<dbReference type="Proteomes" id="UP000271098">
    <property type="component" value="Unassembled WGS sequence"/>
</dbReference>
<evidence type="ECO:0000256" key="1">
    <source>
        <dbReference type="SAM" id="MobiDB-lite"/>
    </source>
</evidence>
<proteinExistence type="predicted"/>
<protein>
    <submittedName>
        <fullName evidence="2 4">Uncharacterized protein</fullName>
    </submittedName>
</protein>
<keyword evidence="3" id="KW-1185">Reference proteome</keyword>
<evidence type="ECO:0000313" key="2">
    <source>
        <dbReference type="EMBL" id="VDN18368.1"/>
    </source>
</evidence>
<gene>
    <name evidence="2" type="ORF">GPUH_LOCUS11123</name>
</gene>
<feature type="compositionally biased region" description="Basic and acidic residues" evidence="1">
    <location>
        <begin position="14"/>
        <end position="25"/>
    </location>
</feature>
<organism evidence="4">
    <name type="scientific">Gongylonema pulchrum</name>
    <dbReference type="NCBI Taxonomy" id="637853"/>
    <lineage>
        <taxon>Eukaryota</taxon>
        <taxon>Metazoa</taxon>
        <taxon>Ecdysozoa</taxon>
        <taxon>Nematoda</taxon>
        <taxon>Chromadorea</taxon>
        <taxon>Rhabditida</taxon>
        <taxon>Spirurina</taxon>
        <taxon>Spiruromorpha</taxon>
        <taxon>Spiruroidea</taxon>
        <taxon>Gongylonematidae</taxon>
        <taxon>Gongylonema</taxon>
    </lineage>
</organism>
<evidence type="ECO:0000313" key="4">
    <source>
        <dbReference type="WBParaSite" id="GPUH_0001113601-mRNA-1"/>
    </source>
</evidence>
<dbReference type="AlphaFoldDB" id="A0A183DQY2"/>
<accession>A0A183DQY2</accession>
<feature type="region of interest" description="Disordered" evidence="1">
    <location>
        <begin position="1"/>
        <end position="25"/>
    </location>
</feature>
<dbReference type="WBParaSite" id="GPUH_0001113601-mRNA-1">
    <property type="protein sequence ID" value="GPUH_0001113601-mRNA-1"/>
    <property type="gene ID" value="GPUH_0001113601"/>
</dbReference>
<reference evidence="2 3" key="2">
    <citation type="submission" date="2018-11" db="EMBL/GenBank/DDBJ databases">
        <authorList>
            <consortium name="Pathogen Informatics"/>
        </authorList>
    </citation>
    <scope>NUCLEOTIDE SEQUENCE [LARGE SCALE GENOMIC DNA]</scope>
</reference>